<dbReference type="Proteomes" id="UP001597083">
    <property type="component" value="Unassembled WGS sequence"/>
</dbReference>
<organism evidence="1 2">
    <name type="scientific">Actinomadura adrarensis</name>
    <dbReference type="NCBI Taxonomy" id="1819600"/>
    <lineage>
        <taxon>Bacteria</taxon>
        <taxon>Bacillati</taxon>
        <taxon>Actinomycetota</taxon>
        <taxon>Actinomycetes</taxon>
        <taxon>Streptosporangiales</taxon>
        <taxon>Thermomonosporaceae</taxon>
        <taxon>Actinomadura</taxon>
    </lineage>
</organism>
<dbReference type="InterPro" id="IPR029058">
    <property type="entry name" value="AB_hydrolase_fold"/>
</dbReference>
<sequence length="85" mass="8966">LAGAPEGYARTCEVLAAADTTEVVRSLVAPVLVACGEDDAPPFRQAAQWFSETLPAVTVAWLPGRHATAYEHPKPFADLVAGFLS</sequence>
<dbReference type="EMBL" id="JBHTIR010003258">
    <property type="protein sequence ID" value="MFD0854923.1"/>
    <property type="molecule type" value="Genomic_DNA"/>
</dbReference>
<gene>
    <name evidence="1" type="ORF">ACFQ07_21965</name>
</gene>
<reference evidence="2" key="1">
    <citation type="journal article" date="2019" name="Int. J. Syst. Evol. Microbiol.">
        <title>The Global Catalogue of Microorganisms (GCM) 10K type strain sequencing project: providing services to taxonomists for standard genome sequencing and annotation.</title>
        <authorList>
            <consortium name="The Broad Institute Genomics Platform"/>
            <consortium name="The Broad Institute Genome Sequencing Center for Infectious Disease"/>
            <person name="Wu L."/>
            <person name="Ma J."/>
        </authorList>
    </citation>
    <scope>NUCLEOTIDE SEQUENCE [LARGE SCALE GENOMIC DNA]</scope>
    <source>
        <strain evidence="2">JCM 31696</strain>
    </source>
</reference>
<name>A0ABW3CK64_9ACTN</name>
<dbReference type="GO" id="GO:0016787">
    <property type="term" value="F:hydrolase activity"/>
    <property type="evidence" value="ECO:0007669"/>
    <property type="project" value="UniProtKB-KW"/>
</dbReference>
<dbReference type="SUPFAM" id="SSF53474">
    <property type="entry name" value="alpha/beta-Hydrolases"/>
    <property type="match status" value="1"/>
</dbReference>
<protein>
    <submittedName>
        <fullName evidence="1">Alpha/beta fold hydrolase</fullName>
    </submittedName>
</protein>
<evidence type="ECO:0000313" key="1">
    <source>
        <dbReference type="EMBL" id="MFD0854923.1"/>
    </source>
</evidence>
<dbReference type="Gene3D" id="3.40.50.1820">
    <property type="entry name" value="alpha/beta hydrolase"/>
    <property type="match status" value="1"/>
</dbReference>
<keyword evidence="1" id="KW-0378">Hydrolase</keyword>
<feature type="non-terminal residue" evidence="1">
    <location>
        <position position="1"/>
    </location>
</feature>
<evidence type="ECO:0000313" key="2">
    <source>
        <dbReference type="Proteomes" id="UP001597083"/>
    </source>
</evidence>
<proteinExistence type="predicted"/>
<keyword evidence="2" id="KW-1185">Reference proteome</keyword>
<comment type="caution">
    <text evidence="1">The sequence shown here is derived from an EMBL/GenBank/DDBJ whole genome shotgun (WGS) entry which is preliminary data.</text>
</comment>
<accession>A0ABW3CK64</accession>